<proteinExistence type="predicted"/>
<dbReference type="EMBL" id="JANPWZ010000465">
    <property type="protein sequence ID" value="KAJ3576626.1"/>
    <property type="molecule type" value="Genomic_DNA"/>
</dbReference>
<evidence type="ECO:0008006" key="4">
    <source>
        <dbReference type="Google" id="ProtNLM"/>
    </source>
</evidence>
<keyword evidence="1" id="KW-0732">Signal</keyword>
<keyword evidence="3" id="KW-1185">Reference proteome</keyword>
<dbReference type="Proteomes" id="UP001148614">
    <property type="component" value="Unassembled WGS sequence"/>
</dbReference>
<dbReference type="AlphaFoldDB" id="A0A9W8NHD7"/>
<comment type="caution">
    <text evidence="2">The sequence shown here is derived from an EMBL/GenBank/DDBJ whole genome shotgun (WGS) entry which is preliminary data.</text>
</comment>
<evidence type="ECO:0000313" key="2">
    <source>
        <dbReference type="EMBL" id="KAJ3576626.1"/>
    </source>
</evidence>
<feature type="chain" id="PRO_5040812895" description="Ecp2 effector protein domain-containing protein" evidence="1">
    <location>
        <begin position="20"/>
        <end position="212"/>
    </location>
</feature>
<evidence type="ECO:0000313" key="3">
    <source>
        <dbReference type="Proteomes" id="UP001148614"/>
    </source>
</evidence>
<feature type="signal peptide" evidence="1">
    <location>
        <begin position="1"/>
        <end position="19"/>
    </location>
</feature>
<protein>
    <recommendedName>
        <fullName evidence="4">Ecp2 effector protein domain-containing protein</fullName>
    </recommendedName>
</protein>
<organism evidence="2 3">
    <name type="scientific">Xylaria arbuscula</name>
    <dbReference type="NCBI Taxonomy" id="114810"/>
    <lineage>
        <taxon>Eukaryota</taxon>
        <taxon>Fungi</taxon>
        <taxon>Dikarya</taxon>
        <taxon>Ascomycota</taxon>
        <taxon>Pezizomycotina</taxon>
        <taxon>Sordariomycetes</taxon>
        <taxon>Xylariomycetidae</taxon>
        <taxon>Xylariales</taxon>
        <taxon>Xylariaceae</taxon>
        <taxon>Xylaria</taxon>
    </lineage>
</organism>
<sequence>MHISSFFLTAAASAAAVAATGYQVDPNMESGVYFVPRLTKSGLFLRSGESYGHPIHIKDVDTSIPPNDIFENGMNGTLPLPIDELKCVEATEDPWSHDGAKATLVKWCDEDRKIPATENWGYTAGILIARHGSSVAYACNFGKKQGCAGDEIEDAWAHIQNKCGGPYEGGQVCMKKKWKKCYGHSTVTAMICDNTRDTMSEFGPGLEEEVDA</sequence>
<reference evidence="2" key="1">
    <citation type="submission" date="2022-07" db="EMBL/GenBank/DDBJ databases">
        <title>Genome Sequence of Xylaria arbuscula.</title>
        <authorList>
            <person name="Buettner E."/>
        </authorList>
    </citation>
    <scope>NUCLEOTIDE SEQUENCE</scope>
    <source>
        <strain evidence="2">VT107</strain>
    </source>
</reference>
<evidence type="ECO:0000256" key="1">
    <source>
        <dbReference type="SAM" id="SignalP"/>
    </source>
</evidence>
<dbReference type="VEuPathDB" id="FungiDB:F4678DRAFT_465537"/>
<accession>A0A9W8NHD7</accession>
<gene>
    <name evidence="2" type="ORF">NPX13_g3634</name>
</gene>
<name>A0A9W8NHD7_9PEZI</name>